<dbReference type="AlphaFoldDB" id="A0A9W8VHA5"/>
<keyword evidence="3" id="KW-1185">Reference proteome</keyword>
<sequence>MTSPSTPKRTAPPSEDPKPKSKAGTDHLYFTSLLFAKICVTGSQELCSLQKERPLAFHVLSTCLLKKKKKKDTELRQEGADFIENRKSTPLPSPSTRLAESAKADAIKARKELKETKEDLANINTKSKLNKAEGELVTLRGEMDSVSDWFEKQ</sequence>
<comment type="caution">
    <text evidence="2">The sequence shown here is derived from an EMBL/GenBank/DDBJ whole genome shotgun (WGS) entry which is preliminary data.</text>
</comment>
<proteinExistence type="predicted"/>
<organism evidence="2 3">
    <name type="scientific">Fusarium torreyae</name>
    <dbReference type="NCBI Taxonomy" id="1237075"/>
    <lineage>
        <taxon>Eukaryota</taxon>
        <taxon>Fungi</taxon>
        <taxon>Dikarya</taxon>
        <taxon>Ascomycota</taxon>
        <taxon>Pezizomycotina</taxon>
        <taxon>Sordariomycetes</taxon>
        <taxon>Hypocreomycetidae</taxon>
        <taxon>Hypocreales</taxon>
        <taxon>Nectriaceae</taxon>
        <taxon>Fusarium</taxon>
    </lineage>
</organism>
<evidence type="ECO:0000313" key="3">
    <source>
        <dbReference type="Proteomes" id="UP001152049"/>
    </source>
</evidence>
<evidence type="ECO:0000313" key="2">
    <source>
        <dbReference type="EMBL" id="KAJ4265551.1"/>
    </source>
</evidence>
<dbReference type="EMBL" id="JAOQAZ010000006">
    <property type="protein sequence ID" value="KAJ4265551.1"/>
    <property type="molecule type" value="Genomic_DNA"/>
</dbReference>
<evidence type="ECO:0000256" key="1">
    <source>
        <dbReference type="SAM" id="MobiDB-lite"/>
    </source>
</evidence>
<protein>
    <submittedName>
        <fullName evidence="2">Uncharacterized protein</fullName>
    </submittedName>
</protein>
<dbReference type="Proteomes" id="UP001152049">
    <property type="component" value="Unassembled WGS sequence"/>
</dbReference>
<feature type="region of interest" description="Disordered" evidence="1">
    <location>
        <begin position="77"/>
        <end position="100"/>
    </location>
</feature>
<feature type="compositionally biased region" description="Basic and acidic residues" evidence="1">
    <location>
        <begin position="77"/>
        <end position="87"/>
    </location>
</feature>
<accession>A0A9W8VHA5</accession>
<feature type="compositionally biased region" description="Polar residues" evidence="1">
    <location>
        <begin position="88"/>
        <end position="98"/>
    </location>
</feature>
<name>A0A9W8VHA5_9HYPO</name>
<gene>
    <name evidence="2" type="ORF">NW762_004842</name>
</gene>
<reference evidence="2" key="1">
    <citation type="submission" date="2022-09" db="EMBL/GenBank/DDBJ databases">
        <title>Fusarium specimens isolated from Avocado Roots.</title>
        <authorList>
            <person name="Stajich J."/>
            <person name="Roper C."/>
            <person name="Heimlech-Rivalta G."/>
        </authorList>
    </citation>
    <scope>NUCLEOTIDE SEQUENCE</scope>
    <source>
        <strain evidence="2">CF00136</strain>
    </source>
</reference>
<feature type="region of interest" description="Disordered" evidence="1">
    <location>
        <begin position="1"/>
        <end position="23"/>
    </location>
</feature>